<feature type="compositionally biased region" description="Gly residues" evidence="1">
    <location>
        <begin position="148"/>
        <end position="160"/>
    </location>
</feature>
<organism evidence="2 3">
    <name type="scientific">Oryza meyeriana var. granulata</name>
    <dbReference type="NCBI Taxonomy" id="110450"/>
    <lineage>
        <taxon>Eukaryota</taxon>
        <taxon>Viridiplantae</taxon>
        <taxon>Streptophyta</taxon>
        <taxon>Embryophyta</taxon>
        <taxon>Tracheophyta</taxon>
        <taxon>Spermatophyta</taxon>
        <taxon>Magnoliopsida</taxon>
        <taxon>Liliopsida</taxon>
        <taxon>Poales</taxon>
        <taxon>Poaceae</taxon>
        <taxon>BOP clade</taxon>
        <taxon>Oryzoideae</taxon>
        <taxon>Oryzeae</taxon>
        <taxon>Oryzinae</taxon>
        <taxon>Oryza</taxon>
        <taxon>Oryza meyeriana</taxon>
    </lineage>
</organism>
<feature type="compositionally biased region" description="Gly residues" evidence="1">
    <location>
        <begin position="54"/>
        <end position="68"/>
    </location>
</feature>
<feature type="region of interest" description="Disordered" evidence="1">
    <location>
        <begin position="54"/>
        <end position="160"/>
    </location>
</feature>
<feature type="compositionally biased region" description="Basic and acidic residues" evidence="1">
    <location>
        <begin position="90"/>
        <end position="99"/>
    </location>
</feature>
<evidence type="ECO:0000313" key="3">
    <source>
        <dbReference type="Proteomes" id="UP000479710"/>
    </source>
</evidence>
<protein>
    <submittedName>
        <fullName evidence="2">Uncharacterized protein</fullName>
    </submittedName>
</protein>
<dbReference type="AlphaFoldDB" id="A0A6G1FCQ3"/>
<evidence type="ECO:0000313" key="2">
    <source>
        <dbReference type="EMBL" id="KAF0934629.1"/>
    </source>
</evidence>
<comment type="caution">
    <text evidence="2">The sequence shown here is derived from an EMBL/GenBank/DDBJ whole genome shotgun (WGS) entry which is preliminary data.</text>
</comment>
<dbReference type="Proteomes" id="UP000479710">
    <property type="component" value="Unassembled WGS sequence"/>
</dbReference>
<keyword evidence="3" id="KW-1185">Reference proteome</keyword>
<proteinExistence type="predicted"/>
<name>A0A6G1FCQ3_9ORYZ</name>
<sequence length="160" mass="16515">MPYSVSAISEKKNAMCSSCIHPQSTRKKSHQNTMRWWIWRRRRLGLRRRWRAEGGGEVPALGVGGVGGEMEADQDGGGTERAGETGGADGRPRGRRANDDDVPDAPTAGVAAATQAARSRRSASEAKQDGGGAERSGETVAAAEGDGHGGGGSGGAGRSD</sequence>
<gene>
    <name evidence="2" type="ORF">E2562_026123</name>
</gene>
<evidence type="ECO:0000256" key="1">
    <source>
        <dbReference type="SAM" id="MobiDB-lite"/>
    </source>
</evidence>
<feature type="compositionally biased region" description="Gly residues" evidence="1">
    <location>
        <begin position="75"/>
        <end position="89"/>
    </location>
</feature>
<feature type="compositionally biased region" description="Low complexity" evidence="1">
    <location>
        <begin position="105"/>
        <end position="117"/>
    </location>
</feature>
<reference evidence="2 3" key="1">
    <citation type="submission" date="2019-11" db="EMBL/GenBank/DDBJ databases">
        <title>Whole genome sequence of Oryza granulata.</title>
        <authorList>
            <person name="Li W."/>
        </authorList>
    </citation>
    <scope>NUCLEOTIDE SEQUENCE [LARGE SCALE GENOMIC DNA]</scope>
    <source>
        <strain evidence="3">cv. Menghai</strain>
        <tissue evidence="2">Leaf</tissue>
    </source>
</reference>
<dbReference type="EMBL" id="SPHZ02000001">
    <property type="protein sequence ID" value="KAF0934629.1"/>
    <property type="molecule type" value="Genomic_DNA"/>
</dbReference>
<accession>A0A6G1FCQ3</accession>